<dbReference type="InterPro" id="IPR007048">
    <property type="entry name" value="IraD/Gp25-like"/>
</dbReference>
<evidence type="ECO:0000259" key="1">
    <source>
        <dbReference type="Pfam" id="PF04965"/>
    </source>
</evidence>
<feature type="domain" description="IraD/Gp25-like" evidence="1">
    <location>
        <begin position="39"/>
        <end position="126"/>
    </location>
</feature>
<dbReference type="EMBL" id="LR796734">
    <property type="protein sequence ID" value="CAB4162789.1"/>
    <property type="molecule type" value="Genomic_DNA"/>
</dbReference>
<reference evidence="2" key="1">
    <citation type="submission" date="2020-04" db="EMBL/GenBank/DDBJ databases">
        <authorList>
            <person name="Chiriac C."/>
            <person name="Salcher M."/>
            <person name="Ghai R."/>
            <person name="Kavagutti S V."/>
        </authorList>
    </citation>
    <scope>NUCLEOTIDE SEQUENCE</scope>
</reference>
<evidence type="ECO:0000313" key="2">
    <source>
        <dbReference type="EMBL" id="CAB4162789.1"/>
    </source>
</evidence>
<dbReference type="Pfam" id="PF04965">
    <property type="entry name" value="GPW_gp25"/>
    <property type="match status" value="1"/>
</dbReference>
<dbReference type="SUPFAM" id="SSF160719">
    <property type="entry name" value="gpW/gp25-like"/>
    <property type="match status" value="1"/>
</dbReference>
<proteinExistence type="predicted"/>
<gene>
    <name evidence="2" type="ORF">UFOVP787_116</name>
</gene>
<accession>A0A6J5NTM0</accession>
<name>A0A6J5NTM0_9CAUD</name>
<dbReference type="Gene3D" id="3.10.450.40">
    <property type="match status" value="1"/>
</dbReference>
<protein>
    <submittedName>
        <fullName evidence="2">Baseplate wedge subunit</fullName>
    </submittedName>
</protein>
<organism evidence="2">
    <name type="scientific">uncultured Caudovirales phage</name>
    <dbReference type="NCBI Taxonomy" id="2100421"/>
    <lineage>
        <taxon>Viruses</taxon>
        <taxon>Duplodnaviria</taxon>
        <taxon>Heunggongvirae</taxon>
        <taxon>Uroviricota</taxon>
        <taxon>Caudoviricetes</taxon>
        <taxon>Peduoviridae</taxon>
        <taxon>Maltschvirus</taxon>
        <taxon>Maltschvirus maltsch</taxon>
    </lineage>
</organism>
<sequence>MLTRADTLTNNKKTEFFSDFLDSFAKTPYGNQLGRVVNEKSVNQSLKNLLLTNLGERLYQPTIGSNIINSLFELNLVENRNTLEFFIETTIKNNEPRVIPLQISVNSTDNENQIQIQIVYTLINNPTPISFSFLLKRAR</sequence>